<keyword evidence="3" id="KW-0645">Protease</keyword>
<evidence type="ECO:0000313" key="3">
    <source>
        <dbReference type="EMBL" id="WNH48822.1"/>
    </source>
</evidence>
<dbReference type="EMBL" id="CP115543">
    <property type="protein sequence ID" value="WNH48822.1"/>
    <property type="molecule type" value="Genomic_DNA"/>
</dbReference>
<keyword evidence="1" id="KW-1133">Transmembrane helix</keyword>
<accession>A0ABY9YD66</accession>
<name>A0ABY9YD66_9GAMM</name>
<dbReference type="InterPro" id="IPR003675">
    <property type="entry name" value="Rce1/LyrA-like_dom"/>
</dbReference>
<dbReference type="Pfam" id="PF02517">
    <property type="entry name" value="Rce1-like"/>
    <property type="match status" value="1"/>
</dbReference>
<keyword evidence="3" id="KW-0482">Metalloprotease</keyword>
<feature type="transmembrane region" description="Helical" evidence="1">
    <location>
        <begin position="135"/>
        <end position="154"/>
    </location>
</feature>
<dbReference type="Proteomes" id="UP001305421">
    <property type="component" value="Chromosome"/>
</dbReference>
<reference evidence="3 4" key="1">
    <citation type="submission" date="2022-12" db="EMBL/GenBank/DDBJ databases">
        <title>Two new species, Stenotrophomonas aracearum and Stenotrophomonas oahuensis, isolated from Anthurium (Araceae family) in Hawaii.</title>
        <authorList>
            <person name="Chunag S.C."/>
            <person name="Dobhal S."/>
            <person name="Alvarez A."/>
            <person name="Arif M."/>
        </authorList>
    </citation>
    <scope>NUCLEOTIDE SEQUENCE [LARGE SCALE GENOMIC DNA]</scope>
    <source>
        <strain evidence="3 4">A5588</strain>
    </source>
</reference>
<feature type="transmembrane region" description="Helical" evidence="1">
    <location>
        <begin position="15"/>
        <end position="32"/>
    </location>
</feature>
<feature type="transmembrane region" description="Helical" evidence="1">
    <location>
        <begin position="68"/>
        <end position="86"/>
    </location>
</feature>
<sequence>MASFWRPVSKPENRIFVAAIATIAVGAGQGLLNAFDVFGSKAMTELAAFLVCMWLFPREERAAWSGKLVLILVSLGLLGGALWVAFVGYPDRHNPQWLTWDKVPVAYYLLGLVTGCIVAPLFEEKVVRHLLRSGSAHYLGRFLASLGVSALFAWVHTDAMVSAFLVSVALCASVYSFKLDTLQRAVIHGVINLVITHWVPVYPNL</sequence>
<gene>
    <name evidence="3" type="ORF">PDM28_00355</name>
</gene>
<evidence type="ECO:0000256" key="1">
    <source>
        <dbReference type="SAM" id="Phobius"/>
    </source>
</evidence>
<keyword evidence="4" id="KW-1185">Reference proteome</keyword>
<proteinExistence type="predicted"/>
<dbReference type="GO" id="GO:0008237">
    <property type="term" value="F:metallopeptidase activity"/>
    <property type="evidence" value="ECO:0007669"/>
    <property type="project" value="UniProtKB-KW"/>
</dbReference>
<protein>
    <submittedName>
        <fullName evidence="3">CPBP family intramembrane metalloprotease</fullName>
    </submittedName>
</protein>
<feature type="transmembrane region" description="Helical" evidence="1">
    <location>
        <begin position="160"/>
        <end position="177"/>
    </location>
</feature>
<dbReference type="RefSeq" id="WP_102946923.1">
    <property type="nucleotide sequence ID" value="NZ_CP115543.1"/>
</dbReference>
<keyword evidence="1" id="KW-0812">Transmembrane</keyword>
<keyword evidence="3" id="KW-0378">Hydrolase</keyword>
<feature type="domain" description="CAAX prenyl protease 2/Lysostaphin resistance protein A-like" evidence="2">
    <location>
        <begin position="108"/>
        <end position="193"/>
    </location>
</feature>
<feature type="transmembrane region" description="Helical" evidence="1">
    <location>
        <begin position="106"/>
        <end position="123"/>
    </location>
</feature>
<organism evidence="3 4">
    <name type="scientific">Stenotrophomonas aracearum</name>
    <dbReference type="NCBI Taxonomy" id="3003272"/>
    <lineage>
        <taxon>Bacteria</taxon>
        <taxon>Pseudomonadati</taxon>
        <taxon>Pseudomonadota</taxon>
        <taxon>Gammaproteobacteria</taxon>
        <taxon>Lysobacterales</taxon>
        <taxon>Lysobacteraceae</taxon>
        <taxon>Stenotrophomonas</taxon>
    </lineage>
</organism>
<keyword evidence="1" id="KW-0472">Membrane</keyword>
<evidence type="ECO:0000313" key="4">
    <source>
        <dbReference type="Proteomes" id="UP001305421"/>
    </source>
</evidence>
<evidence type="ECO:0000259" key="2">
    <source>
        <dbReference type="Pfam" id="PF02517"/>
    </source>
</evidence>